<evidence type="ECO:0000313" key="1">
    <source>
        <dbReference type="EMBL" id="MFC3908042.1"/>
    </source>
</evidence>
<sequence>MHKLTFEQCIRQTLFLQKASKVRCEQAKEQEASQPKKQPSNSAYRMWSAEDNCHELAQMVLKNLEECGSLPDHKPG</sequence>
<name>A0ABV8CCX8_9GAMM</name>
<gene>
    <name evidence="1" type="ORF">ACFORL_02975</name>
</gene>
<evidence type="ECO:0000313" key="2">
    <source>
        <dbReference type="Proteomes" id="UP001595758"/>
    </source>
</evidence>
<accession>A0ABV8CCX8</accession>
<reference evidence="2" key="1">
    <citation type="journal article" date="2019" name="Int. J. Syst. Evol. Microbiol.">
        <title>The Global Catalogue of Microorganisms (GCM) 10K type strain sequencing project: providing services to taxonomists for standard genome sequencing and annotation.</title>
        <authorList>
            <consortium name="The Broad Institute Genomics Platform"/>
            <consortium name="The Broad Institute Genome Sequencing Center for Infectious Disease"/>
            <person name="Wu L."/>
            <person name="Ma J."/>
        </authorList>
    </citation>
    <scope>NUCLEOTIDE SEQUENCE [LARGE SCALE GENOMIC DNA]</scope>
    <source>
        <strain evidence="2">CCUG 59858</strain>
    </source>
</reference>
<dbReference type="Proteomes" id="UP001595758">
    <property type="component" value="Unassembled WGS sequence"/>
</dbReference>
<organism evidence="1 2">
    <name type="scientific">Legionella dresdenensis</name>
    <dbReference type="NCBI Taxonomy" id="450200"/>
    <lineage>
        <taxon>Bacteria</taxon>
        <taxon>Pseudomonadati</taxon>
        <taxon>Pseudomonadota</taxon>
        <taxon>Gammaproteobacteria</taxon>
        <taxon>Legionellales</taxon>
        <taxon>Legionellaceae</taxon>
        <taxon>Legionella</taxon>
    </lineage>
</organism>
<protein>
    <submittedName>
        <fullName evidence="1">Uncharacterized protein</fullName>
    </submittedName>
</protein>
<keyword evidence="2" id="KW-1185">Reference proteome</keyword>
<dbReference type="EMBL" id="JBHSAB010000002">
    <property type="protein sequence ID" value="MFC3908042.1"/>
    <property type="molecule type" value="Genomic_DNA"/>
</dbReference>
<comment type="caution">
    <text evidence="1">The sequence shown here is derived from an EMBL/GenBank/DDBJ whole genome shotgun (WGS) entry which is preliminary data.</text>
</comment>
<dbReference type="RefSeq" id="WP_382340963.1">
    <property type="nucleotide sequence ID" value="NZ_JBHSAB010000002.1"/>
</dbReference>
<proteinExistence type="predicted"/>